<accession>A0AB34QRJ7</accession>
<evidence type="ECO:0008006" key="3">
    <source>
        <dbReference type="Google" id="ProtNLM"/>
    </source>
</evidence>
<dbReference type="Pfam" id="PF12846">
    <property type="entry name" value="AAA_10"/>
    <property type="match status" value="1"/>
</dbReference>
<reference evidence="1 2" key="1">
    <citation type="submission" date="2014-12" db="EMBL/GenBank/DDBJ databases">
        <title>Draft Genome Sequences of Five Spore-Forming Food Isolates of Bacillus pumilus.</title>
        <authorList>
            <person name="de Jong A."/>
            <person name="van Heel A.J."/>
            <person name="Montalban-Lopez M."/>
            <person name="Krawczyk A.O."/>
            <person name="Berendsen E.M."/>
            <person name="Wells-Bennik M."/>
            <person name="Kuipers O.P."/>
        </authorList>
    </citation>
    <scope>NUCLEOTIDE SEQUENCE [LARGE SCALE GENOMIC DNA]</scope>
    <source>
        <strain evidence="1 2">B4127</strain>
    </source>
</reference>
<evidence type="ECO:0000313" key="2">
    <source>
        <dbReference type="Proteomes" id="UP000031978"/>
    </source>
</evidence>
<dbReference type="EMBL" id="JXCL01000038">
    <property type="protein sequence ID" value="KIL13600.1"/>
    <property type="molecule type" value="Genomic_DNA"/>
</dbReference>
<organism evidence="1 2">
    <name type="scientific">Bacillus pumilus</name>
    <name type="common">Bacillus mesentericus</name>
    <dbReference type="NCBI Taxonomy" id="1408"/>
    <lineage>
        <taxon>Bacteria</taxon>
        <taxon>Bacillati</taxon>
        <taxon>Bacillota</taxon>
        <taxon>Bacilli</taxon>
        <taxon>Bacillales</taxon>
        <taxon>Bacillaceae</taxon>
        <taxon>Bacillus</taxon>
    </lineage>
</organism>
<evidence type="ECO:0000313" key="1">
    <source>
        <dbReference type="EMBL" id="KIL13600.1"/>
    </source>
</evidence>
<dbReference type="Proteomes" id="UP000031978">
    <property type="component" value="Unassembled WGS sequence"/>
</dbReference>
<gene>
    <name evidence="1" type="ORF">B4127_0612</name>
</gene>
<comment type="caution">
    <text evidence="1">The sequence shown here is derived from an EMBL/GenBank/DDBJ whole genome shotgun (WGS) entry which is preliminary data.</text>
</comment>
<dbReference type="PANTHER" id="PTHR30121:SF6">
    <property type="entry name" value="SLR6007 PROTEIN"/>
    <property type="match status" value="1"/>
</dbReference>
<name>A0AB34QRJ7_BACPU</name>
<dbReference type="InterPro" id="IPR016628">
    <property type="entry name" value="ATPase_SAG2001_prd"/>
</dbReference>
<dbReference type="PANTHER" id="PTHR30121">
    <property type="entry name" value="UNCHARACTERIZED PROTEIN YJGR-RELATED"/>
    <property type="match status" value="1"/>
</dbReference>
<dbReference type="SUPFAM" id="SSF52540">
    <property type="entry name" value="P-loop containing nucleoside triphosphate hydrolases"/>
    <property type="match status" value="1"/>
</dbReference>
<protein>
    <recommendedName>
        <fullName evidence="3">ATP-binding protein</fullName>
    </recommendedName>
</protein>
<sequence length="832" mass="95975">MVVLKTPMKTLLNNMVLTKTGDVWAYYRIKSSSIPSRNQSEIDNYKDSWTSFYEEITEYEDFHLMMYPSRFDLEGRLNVLKKDIHEDALEVASYYMGEMVNVMQQRLGRLTRPDFIIGIKLNKTLLSLDADIKDNVLSMFNTVTDTVVNMLGWEQDVSSQFFEQYKEIEDDLASTVTSVFGERLREAELKYINRYHFIRGLYHDVEEESQNGDIHSITNTVIDPTIPGSLKLVSDQDEGHISMIVVDEFLDNMANSNLFYEVQSLPFPVEVEVKAKVESKSMTKTALNIKHQQLREEQNEKYSVGDESDQSTMTSAFLVKDLQNKIKKEEVSLINWLAVVIVDGRTKKECAEKARLVVRHLKGAGIKCRIPIADQLSLFYKMLPAEKLDVMDKNWIQKTTQSGLAECLLGVDSFVGSKIGFFLGWGDRFDKHTDLESAIRSSRDFVLFHPFLANQQIKGSKTRSPHCLITGDTGNGKSFLAKLLYTYISFMDIKSLYIDPKKEMRKWIRKVISNPQTRKDFPLYIKHLEKYHFITLDHEQEENWGALDPISFMPPSKAKDLLEVIFEQIYDFKGKDDVSTAFLRAITKVLEMKEKGEQVGSLHVIYEMQKHKEETVRKAGDFLYESVKDSIMKLLVHDGSNLSLSLKERITILEVENMDLPDFGERIENFTKSQLKSSAVMFALGKFCELFGMNAEEKTAEFIDEAWIFTASPQGKKVERQMRRIGRSYNNAEFFISQSTKDALHEDDTGNFGVAFAFDEPNEREEVLKWMNLEPSEENKKMLESMFQGQCLFKDIYGRTAKISIECLFDEWMGAFETINKSDVAYAEEQYL</sequence>
<dbReference type="InterPro" id="IPR051162">
    <property type="entry name" value="T4SS_component"/>
</dbReference>
<dbReference type="Gene3D" id="3.40.50.300">
    <property type="entry name" value="P-loop containing nucleotide triphosphate hydrolases"/>
    <property type="match status" value="2"/>
</dbReference>
<dbReference type="PIRSF" id="PIRSF015040">
    <property type="entry name" value="ATPase_SAG2001_prd"/>
    <property type="match status" value="1"/>
</dbReference>
<dbReference type="InterPro" id="IPR027417">
    <property type="entry name" value="P-loop_NTPase"/>
</dbReference>
<dbReference type="AlphaFoldDB" id="A0AB34QRJ7"/>
<proteinExistence type="predicted"/>